<accession>A0A8H6KW29</accession>
<dbReference type="AlphaFoldDB" id="A0A8H6KW29"/>
<proteinExistence type="predicted"/>
<evidence type="ECO:0000313" key="2">
    <source>
        <dbReference type="EMBL" id="KAF6838749.1"/>
    </source>
</evidence>
<feature type="region of interest" description="Disordered" evidence="1">
    <location>
        <begin position="61"/>
        <end position="108"/>
    </location>
</feature>
<dbReference type="Proteomes" id="UP000654918">
    <property type="component" value="Unassembled WGS sequence"/>
</dbReference>
<feature type="compositionally biased region" description="Basic and acidic residues" evidence="1">
    <location>
        <begin position="95"/>
        <end position="108"/>
    </location>
</feature>
<organism evidence="2 3">
    <name type="scientific">Colletotrichum plurivorum</name>
    <dbReference type="NCBI Taxonomy" id="2175906"/>
    <lineage>
        <taxon>Eukaryota</taxon>
        <taxon>Fungi</taxon>
        <taxon>Dikarya</taxon>
        <taxon>Ascomycota</taxon>
        <taxon>Pezizomycotina</taxon>
        <taxon>Sordariomycetes</taxon>
        <taxon>Hypocreomycetidae</taxon>
        <taxon>Glomerellales</taxon>
        <taxon>Glomerellaceae</taxon>
        <taxon>Colletotrichum</taxon>
        <taxon>Colletotrichum orchidearum species complex</taxon>
    </lineage>
</organism>
<dbReference type="EMBL" id="WIGO01000017">
    <property type="protein sequence ID" value="KAF6838749.1"/>
    <property type="molecule type" value="Genomic_DNA"/>
</dbReference>
<name>A0A8H6KW29_9PEZI</name>
<keyword evidence="3" id="KW-1185">Reference proteome</keyword>
<sequence>MACSGTYTYARRTAHGRRHFVRICRFRANKYPESSQVPSSSAGGAVQSAEDLQLIKVVSPLSAGHTLPSPDSITPPGQSNHGESPAQGLLALEQQQHEEQEQERQPHL</sequence>
<evidence type="ECO:0000256" key="1">
    <source>
        <dbReference type="SAM" id="MobiDB-lite"/>
    </source>
</evidence>
<gene>
    <name evidence="2" type="ORF">CPLU01_02282</name>
</gene>
<feature type="compositionally biased region" description="Polar residues" evidence="1">
    <location>
        <begin position="69"/>
        <end position="82"/>
    </location>
</feature>
<protein>
    <submittedName>
        <fullName evidence="2">Uncharacterized protein</fullName>
    </submittedName>
</protein>
<evidence type="ECO:0000313" key="3">
    <source>
        <dbReference type="Proteomes" id="UP000654918"/>
    </source>
</evidence>
<comment type="caution">
    <text evidence="2">The sequence shown here is derived from an EMBL/GenBank/DDBJ whole genome shotgun (WGS) entry which is preliminary data.</text>
</comment>
<reference evidence="2" key="1">
    <citation type="journal article" date="2020" name="Phytopathology">
        <title>Genome Sequence Resources of Colletotrichum truncatum, C. plurivorum, C. musicola, and C. sojae: Four Species Pathogenic to Soybean (Glycine max).</title>
        <authorList>
            <person name="Rogerio F."/>
            <person name="Boufleur T.R."/>
            <person name="Ciampi-Guillardi M."/>
            <person name="Sukno S.A."/>
            <person name="Thon M.R."/>
            <person name="Massola Junior N.S."/>
            <person name="Baroncelli R."/>
        </authorList>
    </citation>
    <scope>NUCLEOTIDE SEQUENCE</scope>
    <source>
        <strain evidence="2">LFN00145</strain>
    </source>
</reference>